<evidence type="ECO:0000256" key="1">
    <source>
        <dbReference type="SAM" id="MobiDB-lite"/>
    </source>
</evidence>
<dbReference type="KEGG" id="dpx:DAPPUDRAFT_302231"/>
<feature type="compositionally biased region" description="Basic and acidic residues" evidence="1">
    <location>
        <begin position="1"/>
        <end position="11"/>
    </location>
</feature>
<dbReference type="OrthoDB" id="6387033at2759"/>
<organism evidence="2 3">
    <name type="scientific">Daphnia pulex</name>
    <name type="common">Water flea</name>
    <dbReference type="NCBI Taxonomy" id="6669"/>
    <lineage>
        <taxon>Eukaryota</taxon>
        <taxon>Metazoa</taxon>
        <taxon>Ecdysozoa</taxon>
        <taxon>Arthropoda</taxon>
        <taxon>Crustacea</taxon>
        <taxon>Branchiopoda</taxon>
        <taxon>Diplostraca</taxon>
        <taxon>Cladocera</taxon>
        <taxon>Anomopoda</taxon>
        <taxon>Daphniidae</taxon>
        <taxon>Daphnia</taxon>
    </lineage>
</organism>
<feature type="region of interest" description="Disordered" evidence="1">
    <location>
        <begin position="80"/>
        <end position="118"/>
    </location>
</feature>
<sequence>MFSDVIKKNQYTEKLNPSAENARSEENNNRKKSKWIPIKIFFSRHKRAPSSTSAVREKTEPENLEPIVDEEVLPSCNVHREMSRDTTPIESKCRTSTSSLRRKKRPAPQPFRRESSSSSFTALLIMDLRRRDTIELETVVTITTITTATNEGNEVDQLPLVDSSDNSHDEKS</sequence>
<evidence type="ECO:0000313" key="3">
    <source>
        <dbReference type="Proteomes" id="UP000000305"/>
    </source>
</evidence>
<feature type="region of interest" description="Disordered" evidence="1">
    <location>
        <begin position="153"/>
        <end position="172"/>
    </location>
</feature>
<feature type="region of interest" description="Disordered" evidence="1">
    <location>
        <begin position="46"/>
        <end position="66"/>
    </location>
</feature>
<dbReference type="HOGENOM" id="CLU_1556833_0_0_1"/>
<dbReference type="Proteomes" id="UP000000305">
    <property type="component" value="Unassembled WGS sequence"/>
</dbReference>
<reference evidence="2 3" key="1">
    <citation type="journal article" date="2011" name="Science">
        <title>The ecoresponsive genome of Daphnia pulex.</title>
        <authorList>
            <person name="Colbourne J.K."/>
            <person name="Pfrender M.E."/>
            <person name="Gilbert D."/>
            <person name="Thomas W.K."/>
            <person name="Tucker A."/>
            <person name="Oakley T.H."/>
            <person name="Tokishita S."/>
            <person name="Aerts A."/>
            <person name="Arnold G.J."/>
            <person name="Basu M.K."/>
            <person name="Bauer D.J."/>
            <person name="Caceres C.E."/>
            <person name="Carmel L."/>
            <person name="Casola C."/>
            <person name="Choi J.H."/>
            <person name="Detter J.C."/>
            <person name="Dong Q."/>
            <person name="Dusheyko S."/>
            <person name="Eads B.D."/>
            <person name="Frohlich T."/>
            <person name="Geiler-Samerotte K.A."/>
            <person name="Gerlach D."/>
            <person name="Hatcher P."/>
            <person name="Jogdeo S."/>
            <person name="Krijgsveld J."/>
            <person name="Kriventseva E.V."/>
            <person name="Kultz D."/>
            <person name="Laforsch C."/>
            <person name="Lindquist E."/>
            <person name="Lopez J."/>
            <person name="Manak J.R."/>
            <person name="Muller J."/>
            <person name="Pangilinan J."/>
            <person name="Patwardhan R.P."/>
            <person name="Pitluck S."/>
            <person name="Pritham E.J."/>
            <person name="Rechtsteiner A."/>
            <person name="Rho M."/>
            <person name="Rogozin I.B."/>
            <person name="Sakarya O."/>
            <person name="Salamov A."/>
            <person name="Schaack S."/>
            <person name="Shapiro H."/>
            <person name="Shiga Y."/>
            <person name="Skalitzky C."/>
            <person name="Smith Z."/>
            <person name="Souvorov A."/>
            <person name="Sung W."/>
            <person name="Tang Z."/>
            <person name="Tsuchiya D."/>
            <person name="Tu H."/>
            <person name="Vos H."/>
            <person name="Wang M."/>
            <person name="Wolf Y.I."/>
            <person name="Yamagata H."/>
            <person name="Yamada T."/>
            <person name="Ye Y."/>
            <person name="Shaw J.R."/>
            <person name="Andrews J."/>
            <person name="Crease T.J."/>
            <person name="Tang H."/>
            <person name="Lucas S.M."/>
            <person name="Robertson H.M."/>
            <person name="Bork P."/>
            <person name="Koonin E.V."/>
            <person name="Zdobnov E.M."/>
            <person name="Grigoriev I.V."/>
            <person name="Lynch M."/>
            <person name="Boore J.L."/>
        </authorList>
    </citation>
    <scope>NUCLEOTIDE SEQUENCE [LARGE SCALE GENOMIC DNA]</scope>
</reference>
<feature type="region of interest" description="Disordered" evidence="1">
    <location>
        <begin position="1"/>
        <end position="31"/>
    </location>
</feature>
<proteinExistence type="predicted"/>
<keyword evidence="3" id="KW-1185">Reference proteome</keyword>
<name>E9HML4_DAPPU</name>
<dbReference type="AlphaFoldDB" id="E9HML4"/>
<protein>
    <submittedName>
        <fullName evidence="2">Uncharacterized protein</fullName>
    </submittedName>
</protein>
<dbReference type="InParanoid" id="E9HML4"/>
<accession>E9HML4</accession>
<gene>
    <name evidence="2" type="ORF">DAPPUDRAFT_302231</name>
</gene>
<dbReference type="EMBL" id="GL732688">
    <property type="protein sequence ID" value="EFX66987.1"/>
    <property type="molecule type" value="Genomic_DNA"/>
</dbReference>
<evidence type="ECO:0000313" key="2">
    <source>
        <dbReference type="EMBL" id="EFX66987.1"/>
    </source>
</evidence>